<dbReference type="PANTHER" id="PTHR10219">
    <property type="entry name" value="GLYCOLIPID TRANSFER PROTEIN-RELATED"/>
    <property type="match status" value="1"/>
</dbReference>
<dbReference type="GO" id="GO:1902388">
    <property type="term" value="F:ceramide 1-phosphate transfer activity"/>
    <property type="evidence" value="ECO:0007669"/>
    <property type="project" value="TreeGrafter"/>
</dbReference>
<dbReference type="PANTHER" id="PTHR10219:SF43">
    <property type="entry name" value="GLYCOLIPID TRANSFER PROTEIN DOMAIN-CONTAINING PROTEIN"/>
    <property type="match status" value="1"/>
</dbReference>
<evidence type="ECO:0000313" key="5">
    <source>
        <dbReference type="EMBL" id="RXH85247.1"/>
    </source>
</evidence>
<comment type="similarity">
    <text evidence="1">Belongs to the GLTP family.</text>
</comment>
<dbReference type="GO" id="GO:0016020">
    <property type="term" value="C:membrane"/>
    <property type="evidence" value="ECO:0007669"/>
    <property type="project" value="TreeGrafter"/>
</dbReference>
<dbReference type="Proteomes" id="UP000290289">
    <property type="component" value="Chromosome 11"/>
</dbReference>
<gene>
    <name evidence="5" type="ORF">DVH24_042015</name>
</gene>
<dbReference type="Pfam" id="PF08718">
    <property type="entry name" value="GLTP"/>
    <property type="match status" value="2"/>
</dbReference>
<keyword evidence="2" id="KW-0813">Transport</keyword>
<dbReference type="FunFam" id="1.10.3520.10:FF:000005">
    <property type="entry name" value="Accelerated cell death 11"/>
    <property type="match status" value="1"/>
</dbReference>
<sequence length="307" mass="35088">MEIGKFTQTCRLVSPLIRHLGVALKFADIEYSAEAVKSVNTLEDLLDREIQQNTMKDQSSASRSLNRVKRSLEMLKIIFEQTMASRDLVKRSYRMARVVIRKDERILTRMADEFEQLAAHLNSPTPITMEIGKFTQACRLVSPLIRHLGVAMKFADIEYSDKVSGIEKAGKSVNTLEDLLDREIQQNTIKRHSSGSRILIRVKRSLEMLKIIFEQTMASSGNSIMDPVNTAYKQVFYPYHGWATRKAVAGALHTLPTKSLFLKRLKLDEASAFVLMQRTVIALDPLIRYMDNLFHSRESAQELLRLI</sequence>
<dbReference type="EMBL" id="RDQH01000337">
    <property type="protein sequence ID" value="RXH85247.1"/>
    <property type="molecule type" value="Genomic_DNA"/>
</dbReference>
<organism evidence="5 6">
    <name type="scientific">Malus domestica</name>
    <name type="common">Apple</name>
    <name type="synonym">Pyrus malus</name>
    <dbReference type="NCBI Taxonomy" id="3750"/>
    <lineage>
        <taxon>Eukaryota</taxon>
        <taxon>Viridiplantae</taxon>
        <taxon>Streptophyta</taxon>
        <taxon>Embryophyta</taxon>
        <taxon>Tracheophyta</taxon>
        <taxon>Spermatophyta</taxon>
        <taxon>Magnoliopsida</taxon>
        <taxon>eudicotyledons</taxon>
        <taxon>Gunneridae</taxon>
        <taxon>Pentapetalae</taxon>
        <taxon>rosids</taxon>
        <taxon>fabids</taxon>
        <taxon>Rosales</taxon>
        <taxon>Rosaceae</taxon>
        <taxon>Amygdaloideae</taxon>
        <taxon>Maleae</taxon>
        <taxon>Malus</taxon>
    </lineage>
</organism>
<feature type="domain" description="Glycolipid transfer protein" evidence="4">
    <location>
        <begin position="130"/>
        <end position="266"/>
    </location>
</feature>
<evidence type="ECO:0000259" key="4">
    <source>
        <dbReference type="Pfam" id="PF08718"/>
    </source>
</evidence>
<evidence type="ECO:0000256" key="2">
    <source>
        <dbReference type="ARBA" id="ARBA00022448"/>
    </source>
</evidence>
<accession>A0A498IT14</accession>
<evidence type="ECO:0000313" key="6">
    <source>
        <dbReference type="Proteomes" id="UP000290289"/>
    </source>
</evidence>
<dbReference type="GO" id="GO:1902387">
    <property type="term" value="F:ceramide 1-phosphate binding"/>
    <property type="evidence" value="ECO:0007669"/>
    <property type="project" value="TreeGrafter"/>
</dbReference>
<dbReference type="InterPro" id="IPR036497">
    <property type="entry name" value="GLTP_sf"/>
</dbReference>
<dbReference type="SUPFAM" id="SSF110004">
    <property type="entry name" value="Glycolipid transfer protein, GLTP"/>
    <property type="match status" value="2"/>
</dbReference>
<evidence type="ECO:0000256" key="1">
    <source>
        <dbReference type="ARBA" id="ARBA00007148"/>
    </source>
</evidence>
<name>A0A498IT14_MALDO</name>
<protein>
    <recommendedName>
        <fullName evidence="4">Glycolipid transfer protein domain-containing protein</fullName>
    </recommendedName>
</protein>
<evidence type="ECO:0000256" key="3">
    <source>
        <dbReference type="ARBA" id="ARBA00023055"/>
    </source>
</evidence>
<reference evidence="5 6" key="1">
    <citation type="submission" date="2018-10" db="EMBL/GenBank/DDBJ databases">
        <title>A high-quality apple genome assembly.</title>
        <authorList>
            <person name="Hu J."/>
        </authorList>
    </citation>
    <scope>NUCLEOTIDE SEQUENCE [LARGE SCALE GENOMIC DNA]</scope>
    <source>
        <strain evidence="6">cv. HFTH1</strain>
        <tissue evidence="5">Young leaf</tissue>
    </source>
</reference>
<dbReference type="InterPro" id="IPR014830">
    <property type="entry name" value="Glycolipid_transfer_prot_dom"/>
</dbReference>
<dbReference type="AlphaFoldDB" id="A0A498IT14"/>
<dbReference type="GO" id="GO:0005829">
    <property type="term" value="C:cytosol"/>
    <property type="evidence" value="ECO:0007669"/>
    <property type="project" value="TreeGrafter"/>
</dbReference>
<feature type="domain" description="Glycolipid transfer protein" evidence="4">
    <location>
        <begin position="2"/>
        <end position="93"/>
    </location>
</feature>
<keyword evidence="3" id="KW-0445">Lipid transport</keyword>
<dbReference type="Gene3D" id="1.10.3520.10">
    <property type="entry name" value="Glycolipid transfer protein"/>
    <property type="match status" value="2"/>
</dbReference>
<proteinExistence type="inferred from homology"/>
<keyword evidence="6" id="KW-1185">Reference proteome</keyword>
<comment type="caution">
    <text evidence="5">The sequence shown here is derived from an EMBL/GenBank/DDBJ whole genome shotgun (WGS) entry which is preliminary data.</text>
</comment>